<evidence type="ECO:0000256" key="2">
    <source>
        <dbReference type="RuleBase" id="RU361277"/>
    </source>
</evidence>
<dbReference type="Pfam" id="PF08240">
    <property type="entry name" value="ADH_N"/>
    <property type="match status" value="1"/>
</dbReference>
<keyword evidence="5" id="KW-1185">Reference proteome</keyword>
<protein>
    <submittedName>
        <fullName evidence="4">NADPH2:quinone reductase</fullName>
        <ecNumber evidence="4">1.6.5.5</ecNumber>
    </submittedName>
</protein>
<evidence type="ECO:0000256" key="1">
    <source>
        <dbReference type="ARBA" id="ARBA00023002"/>
    </source>
</evidence>
<dbReference type="PANTHER" id="PTHR43677:SF4">
    <property type="entry name" value="QUINONE OXIDOREDUCTASE-LIKE PROTEIN 2"/>
    <property type="match status" value="1"/>
</dbReference>
<dbReference type="InterPro" id="IPR013154">
    <property type="entry name" value="ADH-like_N"/>
</dbReference>
<dbReference type="Proteomes" id="UP000614047">
    <property type="component" value="Unassembled WGS sequence"/>
</dbReference>
<dbReference type="RefSeq" id="WP_197009334.1">
    <property type="nucleotide sequence ID" value="NZ_BAABES010000013.1"/>
</dbReference>
<dbReference type="SUPFAM" id="SSF50129">
    <property type="entry name" value="GroES-like"/>
    <property type="match status" value="1"/>
</dbReference>
<proteinExistence type="inferred from homology"/>
<evidence type="ECO:0000313" key="4">
    <source>
        <dbReference type="EMBL" id="MBG6086313.1"/>
    </source>
</evidence>
<keyword evidence="2" id="KW-0479">Metal-binding</keyword>
<dbReference type="InterPro" id="IPR011032">
    <property type="entry name" value="GroES-like_sf"/>
</dbReference>
<dbReference type="InterPro" id="IPR013149">
    <property type="entry name" value="ADH-like_C"/>
</dbReference>
<dbReference type="PROSITE" id="PS00059">
    <property type="entry name" value="ADH_ZINC"/>
    <property type="match status" value="1"/>
</dbReference>
<dbReference type="EC" id="1.6.5.5" evidence="4"/>
<comment type="similarity">
    <text evidence="2">Belongs to the zinc-containing alcohol dehydrogenase family.</text>
</comment>
<name>A0A931GGH0_9ACTN</name>
<dbReference type="GO" id="GO:0003960">
    <property type="term" value="F:quinone reductase (NADPH) activity"/>
    <property type="evidence" value="ECO:0007669"/>
    <property type="project" value="UniProtKB-EC"/>
</dbReference>
<dbReference type="AlphaFoldDB" id="A0A931GGH0"/>
<organism evidence="4 5">
    <name type="scientific">Actinomadura viridis</name>
    <dbReference type="NCBI Taxonomy" id="58110"/>
    <lineage>
        <taxon>Bacteria</taxon>
        <taxon>Bacillati</taxon>
        <taxon>Actinomycetota</taxon>
        <taxon>Actinomycetes</taxon>
        <taxon>Streptosporangiales</taxon>
        <taxon>Thermomonosporaceae</taxon>
        <taxon>Actinomadura</taxon>
    </lineage>
</organism>
<dbReference type="Pfam" id="PF00107">
    <property type="entry name" value="ADH_zinc_N"/>
    <property type="match status" value="1"/>
</dbReference>
<reference evidence="4" key="1">
    <citation type="submission" date="2020-11" db="EMBL/GenBank/DDBJ databases">
        <title>Sequencing the genomes of 1000 actinobacteria strains.</title>
        <authorList>
            <person name="Klenk H.-P."/>
        </authorList>
    </citation>
    <scope>NUCLEOTIDE SEQUENCE</scope>
    <source>
        <strain evidence="4">DSM 43175</strain>
    </source>
</reference>
<feature type="domain" description="Enoyl reductase (ER)" evidence="3">
    <location>
        <begin position="10"/>
        <end position="313"/>
    </location>
</feature>
<dbReference type="PANTHER" id="PTHR43677">
    <property type="entry name" value="SHORT-CHAIN DEHYDROGENASE/REDUCTASE"/>
    <property type="match status" value="1"/>
</dbReference>
<gene>
    <name evidence="4" type="ORF">IW256_000426</name>
</gene>
<dbReference type="InterPro" id="IPR020843">
    <property type="entry name" value="ER"/>
</dbReference>
<dbReference type="InterPro" id="IPR051397">
    <property type="entry name" value="Zn-ADH-like_protein"/>
</dbReference>
<dbReference type="Gene3D" id="3.40.50.720">
    <property type="entry name" value="NAD(P)-binding Rossmann-like Domain"/>
    <property type="match status" value="1"/>
</dbReference>
<evidence type="ECO:0000313" key="5">
    <source>
        <dbReference type="Proteomes" id="UP000614047"/>
    </source>
</evidence>
<dbReference type="EMBL" id="JADOUA010000001">
    <property type="protein sequence ID" value="MBG6086313.1"/>
    <property type="molecule type" value="Genomic_DNA"/>
</dbReference>
<dbReference type="Gene3D" id="3.90.180.10">
    <property type="entry name" value="Medium-chain alcohol dehydrogenases, catalytic domain"/>
    <property type="match status" value="1"/>
</dbReference>
<evidence type="ECO:0000259" key="3">
    <source>
        <dbReference type="SMART" id="SM00829"/>
    </source>
</evidence>
<dbReference type="SUPFAM" id="SSF51735">
    <property type="entry name" value="NAD(P)-binding Rossmann-fold domains"/>
    <property type="match status" value="1"/>
</dbReference>
<dbReference type="InterPro" id="IPR036291">
    <property type="entry name" value="NAD(P)-bd_dom_sf"/>
</dbReference>
<dbReference type="GO" id="GO:0008270">
    <property type="term" value="F:zinc ion binding"/>
    <property type="evidence" value="ECO:0007669"/>
    <property type="project" value="InterPro"/>
</dbReference>
<keyword evidence="2" id="KW-0862">Zinc</keyword>
<sequence>MRAVRFHDYGPPSALTVDELPDPTPGPGEVLIEVTAAGINFSDVQLRAGALRQWAPGLPLPFTPGHEVAGTVIATGPGADPALAGRRVIALSPAGGGYAELATVPEAAVLPAPDLGEHEALAVLTQGTTAVGLMAEAAVSPGETVLVEAATGGVGGLLVQLAKHAGATVVAAVGDEKKAAIARELGADRTVDLTAADDVGPVQVVFESVGGPLTRTALDLLEPTTGRMVLYGNLSGLPHEIDPAVLYQRALSVIAFATALLPPERLAPLRDRAFALAAEGVLRPRIGSVRPLAEAAAVHQAMEDRATTGKNILVP</sequence>
<comment type="caution">
    <text evidence="4">The sequence shown here is derived from an EMBL/GenBank/DDBJ whole genome shotgun (WGS) entry which is preliminary data.</text>
</comment>
<dbReference type="InterPro" id="IPR002328">
    <property type="entry name" value="ADH_Zn_CS"/>
</dbReference>
<keyword evidence="1 4" id="KW-0560">Oxidoreductase</keyword>
<comment type="cofactor">
    <cofactor evidence="2">
        <name>Zn(2+)</name>
        <dbReference type="ChEBI" id="CHEBI:29105"/>
    </cofactor>
</comment>
<accession>A0A931GGH0</accession>
<dbReference type="SMART" id="SM00829">
    <property type="entry name" value="PKS_ER"/>
    <property type="match status" value="1"/>
</dbReference>